<comment type="subunit">
    <text evidence="3">Homotrimer.</text>
</comment>
<dbReference type="GO" id="GO:0005737">
    <property type="term" value="C:cytoplasm"/>
    <property type="evidence" value="ECO:0007669"/>
    <property type="project" value="TreeGrafter"/>
</dbReference>
<evidence type="ECO:0000256" key="6">
    <source>
        <dbReference type="ARBA" id="ARBA00022676"/>
    </source>
</evidence>
<dbReference type="PANTHER" id="PTHR11904">
    <property type="entry name" value="METHYLTHIOADENOSINE/PURINE NUCLEOSIDE PHOSPHORYLASE"/>
    <property type="match status" value="1"/>
</dbReference>
<evidence type="ECO:0000256" key="10">
    <source>
        <dbReference type="PIRSR" id="PIRSR000477-2"/>
    </source>
</evidence>
<evidence type="ECO:0000256" key="2">
    <source>
        <dbReference type="ARBA" id="ARBA00006751"/>
    </source>
</evidence>
<comment type="similarity">
    <text evidence="2 9">Belongs to the PNP/MTAP phosphorylase family.</text>
</comment>
<comment type="function">
    <text evidence="9">The purine nucleoside phosphorylases catalyze the phosphorolytic breakdown of the N-glycosidic bond in the beta-(deoxy)ribonucleoside molecules, with the formation of the corresponding free purine bases and pentose-1-phosphate.</text>
</comment>
<dbReference type="EC" id="2.4.2.1" evidence="4 9"/>
<evidence type="ECO:0000256" key="1">
    <source>
        <dbReference type="ARBA" id="ARBA00005058"/>
    </source>
</evidence>
<feature type="binding site" evidence="10">
    <location>
        <position position="204"/>
    </location>
    <ligand>
        <name>phosphate</name>
        <dbReference type="ChEBI" id="CHEBI:43474"/>
    </ligand>
</feature>
<keyword evidence="13" id="KW-1185">Reference proteome</keyword>
<keyword evidence="6 9" id="KW-0328">Glycosyltransferase</keyword>
<dbReference type="InterPro" id="IPR011268">
    <property type="entry name" value="Purine_phosphorylase"/>
</dbReference>
<evidence type="ECO:0000256" key="3">
    <source>
        <dbReference type="ARBA" id="ARBA00011233"/>
    </source>
</evidence>
<dbReference type="GO" id="GO:0004731">
    <property type="term" value="F:purine-nucleoside phosphorylase activity"/>
    <property type="evidence" value="ECO:0007669"/>
    <property type="project" value="UniProtKB-EC"/>
</dbReference>
<dbReference type="InterPro" id="IPR000845">
    <property type="entry name" value="Nucleoside_phosphorylase_d"/>
</dbReference>
<keyword evidence="7 9" id="KW-0808">Transferase</keyword>
<dbReference type="CDD" id="cd09009">
    <property type="entry name" value="PNP-EcPNPII_like"/>
    <property type="match status" value="1"/>
</dbReference>
<dbReference type="AlphaFoldDB" id="A0A3D9HN82"/>
<dbReference type="SUPFAM" id="SSF53167">
    <property type="entry name" value="Purine and uridine phosphorylases"/>
    <property type="match status" value="1"/>
</dbReference>
<evidence type="ECO:0000259" key="11">
    <source>
        <dbReference type="Pfam" id="PF01048"/>
    </source>
</evidence>
<dbReference type="RefSeq" id="WP_115936660.1">
    <property type="nucleotide sequence ID" value="NZ_QRDW01000004.1"/>
</dbReference>
<dbReference type="NCBIfam" id="TIGR01697">
    <property type="entry name" value="PNPH-PUNA-XAPA"/>
    <property type="match status" value="1"/>
</dbReference>
<dbReference type="PIRSF" id="PIRSF000477">
    <property type="entry name" value="PurNPase"/>
    <property type="match status" value="1"/>
</dbReference>
<dbReference type="OrthoDB" id="1523230at2"/>
<dbReference type="InterPro" id="IPR035994">
    <property type="entry name" value="Nucleoside_phosphorylase_sf"/>
</dbReference>
<evidence type="ECO:0000313" key="12">
    <source>
        <dbReference type="EMBL" id="RED50865.1"/>
    </source>
</evidence>
<dbReference type="EMBL" id="QRDW01000004">
    <property type="protein sequence ID" value="RED50865.1"/>
    <property type="molecule type" value="Genomic_DNA"/>
</dbReference>
<dbReference type="InterPro" id="IPR011269">
    <property type="entry name" value="PUNP"/>
</dbReference>
<feature type="binding site" evidence="10">
    <location>
        <position position="25"/>
    </location>
    <ligand>
        <name>phosphate</name>
        <dbReference type="ChEBI" id="CHEBI:43474"/>
    </ligand>
</feature>
<accession>A0A3D9HN82</accession>
<protein>
    <recommendedName>
        <fullName evidence="5 9">Purine nucleoside phosphorylase</fullName>
        <ecNumber evidence="4 9">2.4.2.1</ecNumber>
    </recommendedName>
    <alternativeName>
        <fullName evidence="8 9">Inosine-guanosine phosphorylase</fullName>
    </alternativeName>
</protein>
<organism evidence="12 13">
    <name type="scientific">Aestuariispira insulae</name>
    <dbReference type="NCBI Taxonomy" id="1461337"/>
    <lineage>
        <taxon>Bacteria</taxon>
        <taxon>Pseudomonadati</taxon>
        <taxon>Pseudomonadota</taxon>
        <taxon>Alphaproteobacteria</taxon>
        <taxon>Rhodospirillales</taxon>
        <taxon>Kiloniellaceae</taxon>
        <taxon>Aestuariispira</taxon>
    </lineage>
</organism>
<evidence type="ECO:0000256" key="8">
    <source>
        <dbReference type="ARBA" id="ARBA00031036"/>
    </source>
</evidence>
<evidence type="ECO:0000256" key="7">
    <source>
        <dbReference type="ARBA" id="ARBA00022679"/>
    </source>
</evidence>
<comment type="pathway">
    <text evidence="1 9">Purine metabolism; purine nucleoside salvage.</text>
</comment>
<dbReference type="PANTHER" id="PTHR11904:SF9">
    <property type="entry name" value="PURINE NUCLEOSIDE PHOSPHORYLASE-RELATED"/>
    <property type="match status" value="1"/>
</dbReference>
<dbReference type="NCBIfam" id="NF006054">
    <property type="entry name" value="PRK08202.1"/>
    <property type="match status" value="1"/>
</dbReference>
<comment type="caution">
    <text evidence="12">The sequence shown here is derived from an EMBL/GenBank/DDBJ whole genome shotgun (WGS) entry which is preliminary data.</text>
</comment>
<evidence type="ECO:0000256" key="5">
    <source>
        <dbReference type="ARBA" id="ARBA00013834"/>
    </source>
</evidence>
<evidence type="ECO:0000256" key="9">
    <source>
        <dbReference type="PIRNR" id="PIRNR000477"/>
    </source>
</evidence>
<feature type="binding site" evidence="10">
    <location>
        <begin position="76"/>
        <end position="78"/>
    </location>
    <ligand>
        <name>phosphate</name>
        <dbReference type="ChEBI" id="CHEBI:43474"/>
    </ligand>
</feature>
<dbReference type="GO" id="GO:0009116">
    <property type="term" value="P:nucleoside metabolic process"/>
    <property type="evidence" value="ECO:0007669"/>
    <property type="project" value="InterPro"/>
</dbReference>
<gene>
    <name evidence="12" type="ORF">DFP90_104137</name>
</gene>
<feature type="domain" description="Nucleoside phosphorylase" evidence="11">
    <location>
        <begin position="18"/>
        <end position="262"/>
    </location>
</feature>
<evidence type="ECO:0000313" key="13">
    <source>
        <dbReference type="Proteomes" id="UP000256845"/>
    </source>
</evidence>
<sequence>MTDAAKVIKKKTNGFAPKVGIVLGSGLGGFADAVEDAHVIGYEELDGFPPSGVHGHASRLVLGRVGQTDVAVCQGRAHYYEHGNPAAMKEVVRTLKAIGCETLILTNAAGSLLEEAQPGAVIMLNDHINLTGVSPLFNETGNSRFVDMVDAYDPSIRTKLETIAKDNGITLHQGVYAWFCGPHFETAAEIRMAKTLGADAVGMSTVPEVILAREASMKVAAMSIVTNMAAGMSTTALSHEQTMDNAAEGAAKVQTLITALLEGSLS</sequence>
<dbReference type="UniPathway" id="UPA00606"/>
<proteinExistence type="inferred from homology"/>
<name>A0A3D9HN82_9PROT</name>
<feature type="binding site" evidence="10">
    <location>
        <position position="185"/>
    </location>
    <ligand>
        <name>a purine D-ribonucleoside</name>
        <dbReference type="ChEBI" id="CHEBI:142355"/>
    </ligand>
</feature>
<evidence type="ECO:0000256" key="4">
    <source>
        <dbReference type="ARBA" id="ARBA00011886"/>
    </source>
</evidence>
<dbReference type="Gene3D" id="3.40.50.1580">
    <property type="entry name" value="Nucleoside phosphorylase domain"/>
    <property type="match status" value="1"/>
</dbReference>
<reference evidence="12 13" key="1">
    <citation type="submission" date="2018-07" db="EMBL/GenBank/DDBJ databases">
        <title>Genomic Encyclopedia of Type Strains, Phase III (KMG-III): the genomes of soil and plant-associated and newly described type strains.</title>
        <authorList>
            <person name="Whitman W."/>
        </authorList>
    </citation>
    <scope>NUCLEOTIDE SEQUENCE [LARGE SCALE GENOMIC DNA]</scope>
    <source>
        <strain evidence="12 13">CECT 8488</strain>
    </source>
</reference>
<dbReference type="NCBIfam" id="TIGR01698">
    <property type="entry name" value="PUNP"/>
    <property type="match status" value="1"/>
</dbReference>
<feature type="binding site" evidence="10">
    <location>
        <position position="108"/>
    </location>
    <ligand>
        <name>phosphate</name>
        <dbReference type="ChEBI" id="CHEBI:43474"/>
    </ligand>
</feature>
<feature type="binding site" evidence="10">
    <location>
        <position position="56"/>
    </location>
    <ligand>
        <name>phosphate</name>
        <dbReference type="ChEBI" id="CHEBI:43474"/>
    </ligand>
</feature>
<dbReference type="Pfam" id="PF01048">
    <property type="entry name" value="PNP_UDP_1"/>
    <property type="match status" value="1"/>
</dbReference>
<feature type="binding site" evidence="10">
    <location>
        <position position="227"/>
    </location>
    <ligand>
        <name>a purine D-ribonucleoside</name>
        <dbReference type="ChEBI" id="CHEBI:142355"/>
    </ligand>
</feature>
<dbReference type="Proteomes" id="UP000256845">
    <property type="component" value="Unassembled WGS sequence"/>
</dbReference>